<dbReference type="FunFam" id="1.10.510.10:FF:000021">
    <property type="entry name" value="Serine/threonine protein kinase"/>
    <property type="match status" value="1"/>
</dbReference>
<dbReference type="Pfam" id="PF00069">
    <property type="entry name" value="Pkinase"/>
    <property type="match status" value="1"/>
</dbReference>
<keyword evidence="6 9" id="KW-0067">ATP-binding</keyword>
<dbReference type="InterPro" id="IPR000719">
    <property type="entry name" value="Prot_kinase_dom"/>
</dbReference>
<keyword evidence="11" id="KW-0472">Membrane</keyword>
<evidence type="ECO:0000256" key="11">
    <source>
        <dbReference type="SAM" id="Phobius"/>
    </source>
</evidence>
<keyword evidence="3" id="KW-0808">Transferase</keyword>
<feature type="region of interest" description="Disordered" evidence="10">
    <location>
        <begin position="293"/>
        <end position="324"/>
    </location>
</feature>
<dbReference type="SUPFAM" id="SSF82171">
    <property type="entry name" value="DPP6 N-terminal domain-like"/>
    <property type="match status" value="1"/>
</dbReference>
<feature type="binding site" evidence="9">
    <location>
        <position position="43"/>
    </location>
    <ligand>
        <name>ATP</name>
        <dbReference type="ChEBI" id="CHEBI:30616"/>
    </ligand>
</feature>
<dbReference type="EC" id="2.7.11.1" evidence="1"/>
<dbReference type="InterPro" id="IPR017441">
    <property type="entry name" value="Protein_kinase_ATP_BS"/>
</dbReference>
<dbReference type="InterPro" id="IPR008271">
    <property type="entry name" value="Ser/Thr_kinase_AS"/>
</dbReference>
<dbReference type="Gene3D" id="3.30.200.20">
    <property type="entry name" value="Phosphorylase Kinase, domain 1"/>
    <property type="match status" value="1"/>
</dbReference>
<evidence type="ECO:0000256" key="9">
    <source>
        <dbReference type="PROSITE-ProRule" id="PRU10141"/>
    </source>
</evidence>
<evidence type="ECO:0000256" key="1">
    <source>
        <dbReference type="ARBA" id="ARBA00012513"/>
    </source>
</evidence>
<dbReference type="PROSITE" id="PS00107">
    <property type="entry name" value="PROTEIN_KINASE_ATP"/>
    <property type="match status" value="1"/>
</dbReference>
<feature type="domain" description="Protein kinase" evidence="12">
    <location>
        <begin position="14"/>
        <end position="281"/>
    </location>
</feature>
<dbReference type="CDD" id="cd14014">
    <property type="entry name" value="STKc_PknB_like"/>
    <property type="match status" value="1"/>
</dbReference>
<dbReference type="RefSeq" id="WP_126631794.1">
    <property type="nucleotide sequence ID" value="NZ_BIFT01000002.1"/>
</dbReference>
<dbReference type="Proteomes" id="UP000287171">
    <property type="component" value="Unassembled WGS sequence"/>
</dbReference>
<evidence type="ECO:0000313" key="14">
    <source>
        <dbReference type="Proteomes" id="UP000287171"/>
    </source>
</evidence>
<reference evidence="14" key="1">
    <citation type="submission" date="2018-12" db="EMBL/GenBank/DDBJ databases">
        <title>Tengunoibacter tsumagoiensis gen. nov., sp. nov., Dictyobacter kobayashii sp. nov., D. alpinus sp. nov., and D. joshuensis sp. nov. and description of Dictyobacteraceae fam. nov. within the order Ktedonobacterales isolated from Tengu-no-mugimeshi.</title>
        <authorList>
            <person name="Wang C.M."/>
            <person name="Zheng Y."/>
            <person name="Sakai Y."/>
            <person name="Toyoda A."/>
            <person name="Minakuchi Y."/>
            <person name="Abe K."/>
            <person name="Yokota A."/>
            <person name="Yabe S."/>
        </authorList>
    </citation>
    <scope>NUCLEOTIDE SEQUENCE [LARGE SCALE GENOMIC DNA]</scope>
    <source>
        <strain evidence="14">Uno16</strain>
    </source>
</reference>
<evidence type="ECO:0000256" key="8">
    <source>
        <dbReference type="ARBA" id="ARBA00048679"/>
    </source>
</evidence>
<comment type="caution">
    <text evidence="13">The sequence shown here is derived from an EMBL/GenBank/DDBJ whole genome shotgun (WGS) entry which is preliminary data.</text>
</comment>
<keyword evidence="2" id="KW-0723">Serine/threonine-protein kinase</keyword>
<evidence type="ECO:0000313" key="13">
    <source>
        <dbReference type="EMBL" id="GCE31876.1"/>
    </source>
</evidence>
<dbReference type="Gene3D" id="1.10.510.10">
    <property type="entry name" value="Transferase(Phosphotransferase) domain 1"/>
    <property type="match status" value="1"/>
</dbReference>
<dbReference type="EMBL" id="BIFT01000002">
    <property type="protein sequence ID" value="GCE31876.1"/>
    <property type="molecule type" value="Genomic_DNA"/>
</dbReference>
<evidence type="ECO:0000256" key="3">
    <source>
        <dbReference type="ARBA" id="ARBA00022679"/>
    </source>
</evidence>
<evidence type="ECO:0000256" key="10">
    <source>
        <dbReference type="SAM" id="MobiDB-lite"/>
    </source>
</evidence>
<gene>
    <name evidence="13" type="ORF">KDA_73600</name>
</gene>
<dbReference type="AlphaFoldDB" id="A0A402BKM6"/>
<feature type="compositionally biased region" description="Low complexity" evidence="10">
    <location>
        <begin position="293"/>
        <end position="303"/>
    </location>
</feature>
<evidence type="ECO:0000256" key="6">
    <source>
        <dbReference type="ARBA" id="ARBA00022840"/>
    </source>
</evidence>
<keyword evidence="14" id="KW-1185">Reference proteome</keyword>
<organism evidence="13 14">
    <name type="scientific">Dictyobacter alpinus</name>
    <dbReference type="NCBI Taxonomy" id="2014873"/>
    <lineage>
        <taxon>Bacteria</taxon>
        <taxon>Bacillati</taxon>
        <taxon>Chloroflexota</taxon>
        <taxon>Ktedonobacteria</taxon>
        <taxon>Ktedonobacterales</taxon>
        <taxon>Dictyobacteraceae</taxon>
        <taxon>Dictyobacter</taxon>
    </lineage>
</organism>
<evidence type="ECO:0000256" key="4">
    <source>
        <dbReference type="ARBA" id="ARBA00022741"/>
    </source>
</evidence>
<evidence type="ECO:0000256" key="5">
    <source>
        <dbReference type="ARBA" id="ARBA00022777"/>
    </source>
</evidence>
<keyword evidence="11" id="KW-1133">Transmembrane helix</keyword>
<dbReference type="PROSITE" id="PS50011">
    <property type="entry name" value="PROTEIN_KINASE_DOM"/>
    <property type="match status" value="1"/>
</dbReference>
<dbReference type="SUPFAM" id="SSF56112">
    <property type="entry name" value="Protein kinase-like (PK-like)"/>
    <property type="match status" value="1"/>
</dbReference>
<protein>
    <recommendedName>
        <fullName evidence="1">non-specific serine/threonine protein kinase</fullName>
        <ecNumber evidence="1">2.7.11.1</ecNumber>
    </recommendedName>
</protein>
<dbReference type="GO" id="GO:0005524">
    <property type="term" value="F:ATP binding"/>
    <property type="evidence" value="ECO:0007669"/>
    <property type="project" value="UniProtKB-UniRule"/>
</dbReference>
<dbReference type="GO" id="GO:0004674">
    <property type="term" value="F:protein serine/threonine kinase activity"/>
    <property type="evidence" value="ECO:0007669"/>
    <property type="project" value="UniProtKB-KW"/>
</dbReference>
<evidence type="ECO:0000256" key="7">
    <source>
        <dbReference type="ARBA" id="ARBA00047899"/>
    </source>
</evidence>
<dbReference type="FunFam" id="3.30.200.20:FF:000035">
    <property type="entry name" value="Serine/threonine protein kinase Stk1"/>
    <property type="match status" value="1"/>
</dbReference>
<accession>A0A402BKM6</accession>
<dbReference type="PANTHER" id="PTHR43289:SF6">
    <property type="entry name" value="SERINE_THREONINE-PROTEIN KINASE NEKL-3"/>
    <property type="match status" value="1"/>
</dbReference>
<keyword evidence="5" id="KW-0418">Kinase</keyword>
<dbReference type="PROSITE" id="PS00108">
    <property type="entry name" value="PROTEIN_KINASE_ST"/>
    <property type="match status" value="1"/>
</dbReference>
<keyword evidence="4 9" id="KW-0547">Nucleotide-binding</keyword>
<comment type="catalytic activity">
    <reaction evidence="8">
        <text>L-seryl-[protein] + ATP = O-phospho-L-seryl-[protein] + ADP + H(+)</text>
        <dbReference type="Rhea" id="RHEA:17989"/>
        <dbReference type="Rhea" id="RHEA-COMP:9863"/>
        <dbReference type="Rhea" id="RHEA-COMP:11604"/>
        <dbReference type="ChEBI" id="CHEBI:15378"/>
        <dbReference type="ChEBI" id="CHEBI:29999"/>
        <dbReference type="ChEBI" id="CHEBI:30616"/>
        <dbReference type="ChEBI" id="CHEBI:83421"/>
        <dbReference type="ChEBI" id="CHEBI:456216"/>
        <dbReference type="EC" id="2.7.11.1"/>
    </reaction>
</comment>
<dbReference type="SMART" id="SM00220">
    <property type="entry name" value="S_TKc"/>
    <property type="match status" value="1"/>
</dbReference>
<dbReference type="PANTHER" id="PTHR43289">
    <property type="entry name" value="MITOGEN-ACTIVATED PROTEIN KINASE KINASE KINASE 20-RELATED"/>
    <property type="match status" value="1"/>
</dbReference>
<comment type="catalytic activity">
    <reaction evidence="7">
        <text>L-threonyl-[protein] + ATP = O-phospho-L-threonyl-[protein] + ADP + H(+)</text>
        <dbReference type="Rhea" id="RHEA:46608"/>
        <dbReference type="Rhea" id="RHEA-COMP:11060"/>
        <dbReference type="Rhea" id="RHEA-COMP:11605"/>
        <dbReference type="ChEBI" id="CHEBI:15378"/>
        <dbReference type="ChEBI" id="CHEBI:30013"/>
        <dbReference type="ChEBI" id="CHEBI:30616"/>
        <dbReference type="ChEBI" id="CHEBI:61977"/>
        <dbReference type="ChEBI" id="CHEBI:456216"/>
        <dbReference type="EC" id="2.7.11.1"/>
    </reaction>
</comment>
<dbReference type="OrthoDB" id="153902at2"/>
<evidence type="ECO:0000259" key="12">
    <source>
        <dbReference type="PROSITE" id="PS50011"/>
    </source>
</evidence>
<feature type="transmembrane region" description="Helical" evidence="11">
    <location>
        <begin position="361"/>
        <end position="383"/>
    </location>
</feature>
<dbReference type="InterPro" id="IPR011009">
    <property type="entry name" value="Kinase-like_dom_sf"/>
</dbReference>
<name>A0A402BKM6_9CHLR</name>
<proteinExistence type="predicted"/>
<sequence>MPPEEIVGHSLGNYSIVRPVGQGGMATVFLAKDTRLKRDVAVKVFRSKLHDNEIFMRRFAREAKVVARLDHPNILTVYDYGEQDGLAYFVMPYLTQGTLRDRLHQQQVLPIADALNITIQILRALQYAHTNNFIHRDIKPGNILFKDDNTPVLSDFGLVKSIQKDDQTDKLLSSVITHTGDVSIMGTPQYMAPEQIQGRPGRGSDIYSVGIVLYEMLTGAPPFSGENTILVLSKHLYEQPSSMRLVNSTIPPELDRVVLRALAKNESERYATPAAFIAALTDVAQKFDTTAISSNQRQTSSSSSDEEASTNLLSTTHPDASPDYRTVYRPDTIDAKHLTTQPYATRVLYTSENQKKRSPRVWVMLLSFCLALVVFASVGAWYASTLHSAAPVSKNTFVPTTKTTPTAKATNPNTLATLPTYDTSCPPTGQVRKPSLLNLANRGSDAQVIYYSHQYNAADNKFSGSLIRYSAINGSKTTLLTSTTFAIDQAVLSPDKQWILFSTSVANQPAKLQLLRVDGQGLQTLYCTANPLQINRLSWSPFDETETGRVFFEATADPAGTAQAPPAISAYQLDVQNGQLMQEKLATQNITWGVPIGWSDARSVYLEGPDRSVYLYPLSQNGEPSEAKLIHSGSTCDSYAQDPTTSRPHLFVSHCTGFGNGDCSGACSNAGPSTITDINTNTTIYTSQDLAIVGISSLDDGKFLALVKNVTAAQYSPNNGLYLIDQNNHATNLRKDDGTVFFFSQQSALDVFCSSQYQCPYYAVRMGSSQATGLDQLLFGKTDGTALSSFASSQSASLNIAGWTQM</sequence>
<evidence type="ECO:0000256" key="2">
    <source>
        <dbReference type="ARBA" id="ARBA00022527"/>
    </source>
</evidence>
<keyword evidence="11" id="KW-0812">Transmembrane</keyword>